<reference evidence="2" key="1">
    <citation type="journal article" date="2019" name="Int. J. Syst. Evol. Microbiol.">
        <title>The Global Catalogue of Microorganisms (GCM) 10K type strain sequencing project: providing services to taxonomists for standard genome sequencing and annotation.</title>
        <authorList>
            <consortium name="The Broad Institute Genomics Platform"/>
            <consortium name="The Broad Institute Genome Sequencing Center for Infectious Disease"/>
            <person name="Wu L."/>
            <person name="Ma J."/>
        </authorList>
    </citation>
    <scope>NUCLEOTIDE SEQUENCE [LARGE SCALE GENOMIC DNA]</scope>
    <source>
        <strain evidence="2">KCTC 23916</strain>
    </source>
</reference>
<proteinExistence type="predicted"/>
<name>A0ABQ2XEU1_9BURK</name>
<protein>
    <submittedName>
        <fullName evidence="1">Uncharacterized protein</fullName>
    </submittedName>
</protein>
<dbReference type="EMBL" id="BMYT01000003">
    <property type="protein sequence ID" value="GGX13316.1"/>
    <property type="molecule type" value="Genomic_DNA"/>
</dbReference>
<accession>A0ABQ2XEU1</accession>
<organism evidence="1 2">
    <name type="scientific">Undibacterium macrobrachii</name>
    <dbReference type="NCBI Taxonomy" id="1119058"/>
    <lineage>
        <taxon>Bacteria</taxon>
        <taxon>Pseudomonadati</taxon>
        <taxon>Pseudomonadota</taxon>
        <taxon>Betaproteobacteria</taxon>
        <taxon>Burkholderiales</taxon>
        <taxon>Oxalobacteraceae</taxon>
        <taxon>Undibacterium</taxon>
    </lineage>
</organism>
<evidence type="ECO:0000313" key="1">
    <source>
        <dbReference type="EMBL" id="GGX13316.1"/>
    </source>
</evidence>
<keyword evidence="2" id="KW-1185">Reference proteome</keyword>
<gene>
    <name evidence="1" type="ORF">GCM10011282_19310</name>
</gene>
<dbReference type="Proteomes" id="UP000620127">
    <property type="component" value="Unassembled WGS sequence"/>
</dbReference>
<sequence>MLLKGSDTWKITFASVATFIEPFEGKTIPVKFGGVLSEVGGMTTTGACSTVKLVITTLDTNLLPAMSFVMLLSTVAMQDAP</sequence>
<evidence type="ECO:0000313" key="2">
    <source>
        <dbReference type="Proteomes" id="UP000620127"/>
    </source>
</evidence>
<comment type="caution">
    <text evidence="1">The sequence shown here is derived from an EMBL/GenBank/DDBJ whole genome shotgun (WGS) entry which is preliminary data.</text>
</comment>